<dbReference type="PANTHER" id="PTHR12197">
    <property type="entry name" value="HISTONE-LYSINE N-METHYLTRANSFERASE SMYD"/>
    <property type="match status" value="1"/>
</dbReference>
<dbReference type="InterPro" id="IPR046341">
    <property type="entry name" value="SET_dom_sf"/>
</dbReference>
<proteinExistence type="predicted"/>
<dbReference type="InterPro" id="IPR050869">
    <property type="entry name" value="H3K4_H4K5_MeTrfase"/>
</dbReference>
<name>A0AAV5AG20_9AGAM</name>
<feature type="domain" description="SET" evidence="1">
    <location>
        <begin position="37"/>
        <end position="258"/>
    </location>
</feature>
<dbReference type="PANTHER" id="PTHR12197:SF251">
    <property type="entry name" value="EG:BACR7C10.4 PROTEIN"/>
    <property type="match status" value="1"/>
</dbReference>
<dbReference type="SUPFAM" id="SSF82199">
    <property type="entry name" value="SET domain"/>
    <property type="match status" value="1"/>
</dbReference>
<dbReference type="AlphaFoldDB" id="A0AAV5AG20"/>
<evidence type="ECO:0000313" key="3">
    <source>
        <dbReference type="Proteomes" id="UP001050691"/>
    </source>
</evidence>
<evidence type="ECO:0000259" key="1">
    <source>
        <dbReference type="Pfam" id="PF00856"/>
    </source>
</evidence>
<dbReference type="Gene3D" id="6.10.140.2220">
    <property type="match status" value="1"/>
</dbReference>
<sequence length="279" mass="31359">MAKACLTQASILACGSTRHPSLALQPHPTARSKAVVTENVSAGTILLTTSPLSTVLIQQEKGRRCDLCLLPNENLRRCTGCKAYWYCGQIKAWNIHHRRICKRIADFTNSVYYRGLTNSEQLHVLLLTHLIAEHGSILHETFSTLDQVGEDAGTLDPIKTLLSLLPQNKYEQLTYDIPLRNVNNDLISHLSRRFSNNNFTIHCSRLDVFAHGIFPLASRFFNHSCFPSAVPIYTPLEGSGTIEMRIKVLRDLDPGDEVRILSTNPLIILTFTCLNSRHR</sequence>
<gene>
    <name evidence="2" type="ORF">Clacol_007526</name>
</gene>
<dbReference type="EMBL" id="BPWL01000008">
    <property type="protein sequence ID" value="GJJ13275.1"/>
    <property type="molecule type" value="Genomic_DNA"/>
</dbReference>
<keyword evidence="3" id="KW-1185">Reference proteome</keyword>
<dbReference type="Gene3D" id="1.10.220.160">
    <property type="match status" value="1"/>
</dbReference>
<dbReference type="Proteomes" id="UP001050691">
    <property type="component" value="Unassembled WGS sequence"/>
</dbReference>
<accession>A0AAV5AG20</accession>
<evidence type="ECO:0000313" key="2">
    <source>
        <dbReference type="EMBL" id="GJJ13275.1"/>
    </source>
</evidence>
<dbReference type="Pfam" id="PF00856">
    <property type="entry name" value="SET"/>
    <property type="match status" value="1"/>
</dbReference>
<reference evidence="2" key="1">
    <citation type="submission" date="2021-10" db="EMBL/GenBank/DDBJ databases">
        <title>De novo Genome Assembly of Clathrus columnatus (Basidiomycota, Fungi) Using Illumina and Nanopore Sequence Data.</title>
        <authorList>
            <person name="Ogiso-Tanaka E."/>
            <person name="Itagaki H."/>
            <person name="Hosoya T."/>
            <person name="Hosaka K."/>
        </authorList>
    </citation>
    <scope>NUCLEOTIDE SEQUENCE</scope>
    <source>
        <strain evidence="2">MO-923</strain>
    </source>
</reference>
<comment type="caution">
    <text evidence="2">The sequence shown here is derived from an EMBL/GenBank/DDBJ whole genome shotgun (WGS) entry which is preliminary data.</text>
</comment>
<protein>
    <recommendedName>
        <fullName evidence="1">SET domain-containing protein</fullName>
    </recommendedName>
</protein>
<dbReference type="Gene3D" id="2.170.270.10">
    <property type="entry name" value="SET domain"/>
    <property type="match status" value="1"/>
</dbReference>
<dbReference type="GO" id="GO:0005634">
    <property type="term" value="C:nucleus"/>
    <property type="evidence" value="ECO:0007669"/>
    <property type="project" value="TreeGrafter"/>
</dbReference>
<dbReference type="InterPro" id="IPR001214">
    <property type="entry name" value="SET_dom"/>
</dbReference>
<organism evidence="2 3">
    <name type="scientific">Clathrus columnatus</name>
    <dbReference type="NCBI Taxonomy" id="1419009"/>
    <lineage>
        <taxon>Eukaryota</taxon>
        <taxon>Fungi</taxon>
        <taxon>Dikarya</taxon>
        <taxon>Basidiomycota</taxon>
        <taxon>Agaricomycotina</taxon>
        <taxon>Agaricomycetes</taxon>
        <taxon>Phallomycetidae</taxon>
        <taxon>Phallales</taxon>
        <taxon>Clathraceae</taxon>
        <taxon>Clathrus</taxon>
    </lineage>
</organism>